<reference evidence="8 9" key="1">
    <citation type="submission" date="2019-11" db="EMBL/GenBank/DDBJ databases">
        <title>Comparative genomics of hydrocarbon-degrading Desulfosarcina strains.</title>
        <authorList>
            <person name="Watanabe M."/>
            <person name="Kojima H."/>
            <person name="Fukui M."/>
        </authorList>
    </citation>
    <scope>NUCLEOTIDE SEQUENCE [LARGE SCALE GENOMIC DNA]</scope>
    <source>
        <strain evidence="8 9">PL12</strain>
    </source>
</reference>
<sequence length="303" mass="32483">MPTELDGIVVVDKPEGLSSAGVVARVKGLFGANKVGHTGTLDPFATGVLICCLNRATRLSRFFLEGDKAYEAEMVLGRVTDTQDATGTVIERHPVDRLSVEQIREAAARFVGATTQVPPVYSALKHQGTPLYKLARRGEAVEKPARPIRIHRLDILDVNLPAVRFSVSCSSGTYVRTLCADIGRELGCGGHLRRLRRTASCGFSIHAAVGLDELAAFRDQGRLHEAMIPMSAALPFMPAAVADGALALKIQNGVKLSAADIPDSPRVSDKGAFKVVDAGGRLIAVLTESPETRSYNYCCVFSR</sequence>
<proteinExistence type="inferred from homology"/>
<dbReference type="EC" id="5.4.99.25" evidence="5"/>
<dbReference type="SUPFAM" id="SSF55120">
    <property type="entry name" value="Pseudouridine synthase"/>
    <property type="match status" value="1"/>
</dbReference>
<evidence type="ECO:0000256" key="1">
    <source>
        <dbReference type="ARBA" id="ARBA00000385"/>
    </source>
</evidence>
<dbReference type="Pfam" id="PF16198">
    <property type="entry name" value="TruB_C_2"/>
    <property type="match status" value="1"/>
</dbReference>
<dbReference type="Gene3D" id="3.30.2350.10">
    <property type="entry name" value="Pseudouridine synthase"/>
    <property type="match status" value="1"/>
</dbReference>
<dbReference type="AlphaFoldDB" id="A0A5K7YQB2"/>
<dbReference type="GO" id="GO:0031119">
    <property type="term" value="P:tRNA pseudouridine synthesis"/>
    <property type="evidence" value="ECO:0007669"/>
    <property type="project" value="UniProtKB-UniRule"/>
</dbReference>
<accession>A0A5K7YQB2</accession>
<dbReference type="PANTHER" id="PTHR13767:SF2">
    <property type="entry name" value="PSEUDOURIDYLATE SYNTHASE TRUB1"/>
    <property type="match status" value="1"/>
</dbReference>
<comment type="function">
    <text evidence="5">Responsible for synthesis of pseudouridine from uracil-55 in the psi GC loop of transfer RNAs.</text>
</comment>
<evidence type="ECO:0000313" key="9">
    <source>
        <dbReference type="Proteomes" id="UP000427906"/>
    </source>
</evidence>
<keyword evidence="3 5" id="KW-0819">tRNA processing</keyword>
<dbReference type="EMBL" id="AP021874">
    <property type="protein sequence ID" value="BBO69151.1"/>
    <property type="molecule type" value="Genomic_DNA"/>
</dbReference>
<dbReference type="InterPro" id="IPR014780">
    <property type="entry name" value="tRNA_psdUridine_synth_TruB"/>
</dbReference>
<gene>
    <name evidence="5 8" type="primary">truB</name>
    <name evidence="8" type="ORF">DSCA_30810</name>
</gene>
<comment type="similarity">
    <text evidence="2 5">Belongs to the pseudouridine synthase TruB family. Type 1 subfamily.</text>
</comment>
<dbReference type="OrthoDB" id="9802309at2"/>
<dbReference type="NCBIfam" id="TIGR00431">
    <property type="entry name" value="TruB"/>
    <property type="match status" value="1"/>
</dbReference>
<dbReference type="InterPro" id="IPR002501">
    <property type="entry name" value="PsdUridine_synth_N"/>
</dbReference>
<dbReference type="GO" id="GO:0003723">
    <property type="term" value="F:RNA binding"/>
    <property type="evidence" value="ECO:0007669"/>
    <property type="project" value="InterPro"/>
</dbReference>
<dbReference type="InterPro" id="IPR032819">
    <property type="entry name" value="TruB_C"/>
</dbReference>
<dbReference type="KEGG" id="dalk:DSCA_30810"/>
<dbReference type="HAMAP" id="MF_01080">
    <property type="entry name" value="TruB_bact"/>
    <property type="match status" value="1"/>
</dbReference>
<feature type="domain" description="tRNA pseudouridylate synthase B C-terminal" evidence="7">
    <location>
        <begin position="176"/>
        <end position="234"/>
    </location>
</feature>
<evidence type="ECO:0000256" key="4">
    <source>
        <dbReference type="ARBA" id="ARBA00023235"/>
    </source>
</evidence>
<dbReference type="CDD" id="cd02573">
    <property type="entry name" value="PseudoU_synth_EcTruB"/>
    <property type="match status" value="1"/>
</dbReference>
<evidence type="ECO:0000256" key="5">
    <source>
        <dbReference type="HAMAP-Rule" id="MF_01080"/>
    </source>
</evidence>
<evidence type="ECO:0000259" key="7">
    <source>
        <dbReference type="Pfam" id="PF16198"/>
    </source>
</evidence>
<name>A0A5K7YQB2_9BACT</name>
<feature type="domain" description="Pseudouridine synthase II N-terminal" evidence="6">
    <location>
        <begin position="28"/>
        <end position="175"/>
    </location>
</feature>
<evidence type="ECO:0000256" key="3">
    <source>
        <dbReference type="ARBA" id="ARBA00022694"/>
    </source>
</evidence>
<dbReference type="GO" id="GO:1990481">
    <property type="term" value="P:mRNA pseudouridine synthesis"/>
    <property type="evidence" value="ECO:0007669"/>
    <property type="project" value="TreeGrafter"/>
</dbReference>
<protein>
    <recommendedName>
        <fullName evidence="5">tRNA pseudouridine synthase B</fullName>
        <ecNumber evidence="5">5.4.99.25</ecNumber>
    </recommendedName>
    <alternativeName>
        <fullName evidence="5">tRNA pseudouridine(55) synthase</fullName>
        <shortName evidence="5">Psi55 synthase</shortName>
    </alternativeName>
    <alternativeName>
        <fullName evidence="5">tRNA pseudouridylate synthase</fullName>
    </alternativeName>
    <alternativeName>
        <fullName evidence="5">tRNA-uridine isomerase</fullName>
    </alternativeName>
</protein>
<evidence type="ECO:0000313" key="8">
    <source>
        <dbReference type="EMBL" id="BBO69151.1"/>
    </source>
</evidence>
<dbReference type="PANTHER" id="PTHR13767">
    <property type="entry name" value="TRNA-PSEUDOURIDINE SYNTHASE"/>
    <property type="match status" value="1"/>
</dbReference>
<evidence type="ECO:0000256" key="2">
    <source>
        <dbReference type="ARBA" id="ARBA00005642"/>
    </source>
</evidence>
<dbReference type="RefSeq" id="WP_155317230.1">
    <property type="nucleotide sequence ID" value="NZ_AP021874.1"/>
</dbReference>
<organism evidence="8 9">
    <name type="scientific">Desulfosarcina alkanivorans</name>
    <dbReference type="NCBI Taxonomy" id="571177"/>
    <lineage>
        <taxon>Bacteria</taxon>
        <taxon>Pseudomonadati</taxon>
        <taxon>Thermodesulfobacteriota</taxon>
        <taxon>Desulfobacteria</taxon>
        <taxon>Desulfobacterales</taxon>
        <taxon>Desulfosarcinaceae</taxon>
        <taxon>Desulfosarcina</taxon>
    </lineage>
</organism>
<evidence type="ECO:0000259" key="6">
    <source>
        <dbReference type="Pfam" id="PF01509"/>
    </source>
</evidence>
<dbReference type="Pfam" id="PF01509">
    <property type="entry name" value="TruB_N"/>
    <property type="match status" value="1"/>
</dbReference>
<dbReference type="GO" id="GO:0160148">
    <property type="term" value="F:tRNA pseudouridine(55) synthase activity"/>
    <property type="evidence" value="ECO:0007669"/>
    <property type="project" value="UniProtKB-EC"/>
</dbReference>
<dbReference type="InterPro" id="IPR020103">
    <property type="entry name" value="PsdUridine_synth_cat_dom_sf"/>
</dbReference>
<keyword evidence="9" id="KW-1185">Reference proteome</keyword>
<feature type="active site" description="Nucleophile" evidence="5">
    <location>
        <position position="42"/>
    </location>
</feature>
<keyword evidence="4 5" id="KW-0413">Isomerase</keyword>
<comment type="catalytic activity">
    <reaction evidence="1 5">
        <text>uridine(55) in tRNA = pseudouridine(55) in tRNA</text>
        <dbReference type="Rhea" id="RHEA:42532"/>
        <dbReference type="Rhea" id="RHEA-COMP:10101"/>
        <dbReference type="Rhea" id="RHEA-COMP:10102"/>
        <dbReference type="ChEBI" id="CHEBI:65314"/>
        <dbReference type="ChEBI" id="CHEBI:65315"/>
        <dbReference type="EC" id="5.4.99.25"/>
    </reaction>
</comment>
<dbReference type="Proteomes" id="UP000427906">
    <property type="component" value="Chromosome"/>
</dbReference>